<gene>
    <name evidence="1" type="ORF">DCAR_0208742</name>
</gene>
<dbReference type="AlphaFoldDB" id="A0A166ES31"/>
<dbReference type="EMBL" id="CP093344">
    <property type="protein sequence ID" value="WOG89504.1"/>
    <property type="molecule type" value="Genomic_DNA"/>
</dbReference>
<name>A0A166ES31_DAUCS</name>
<evidence type="ECO:0000313" key="1">
    <source>
        <dbReference type="EMBL" id="WOG89504.1"/>
    </source>
</evidence>
<sequence>MPNKHMESRTHDDNGGARAYKAPAVICLHDGIDSRITIHQWPVNVRLCAIAMSNFSN</sequence>
<protein>
    <submittedName>
        <fullName evidence="1">Uncharacterized protein</fullName>
    </submittedName>
</protein>
<keyword evidence="2" id="KW-1185">Reference proteome</keyword>
<dbReference type="Proteomes" id="UP000077755">
    <property type="component" value="Chromosome 2"/>
</dbReference>
<reference evidence="1" key="1">
    <citation type="journal article" date="2016" name="Nat. Genet.">
        <title>A high-quality carrot genome assembly provides new insights into carotenoid accumulation and asterid genome evolution.</title>
        <authorList>
            <person name="Iorizzo M."/>
            <person name="Ellison S."/>
            <person name="Senalik D."/>
            <person name="Zeng P."/>
            <person name="Satapoomin P."/>
            <person name="Huang J."/>
            <person name="Bowman M."/>
            <person name="Iovene M."/>
            <person name="Sanseverino W."/>
            <person name="Cavagnaro P."/>
            <person name="Yildiz M."/>
            <person name="Macko-Podgorni A."/>
            <person name="Moranska E."/>
            <person name="Grzebelus E."/>
            <person name="Grzebelus D."/>
            <person name="Ashrafi H."/>
            <person name="Zheng Z."/>
            <person name="Cheng S."/>
            <person name="Spooner D."/>
            <person name="Van Deynze A."/>
            <person name="Simon P."/>
        </authorList>
    </citation>
    <scope>NUCLEOTIDE SEQUENCE</scope>
    <source>
        <tissue evidence="1">Leaf</tissue>
    </source>
</reference>
<evidence type="ECO:0000313" key="2">
    <source>
        <dbReference type="Proteomes" id="UP000077755"/>
    </source>
</evidence>
<organism evidence="1 2">
    <name type="scientific">Daucus carota subsp. sativus</name>
    <name type="common">Carrot</name>
    <dbReference type="NCBI Taxonomy" id="79200"/>
    <lineage>
        <taxon>Eukaryota</taxon>
        <taxon>Viridiplantae</taxon>
        <taxon>Streptophyta</taxon>
        <taxon>Embryophyta</taxon>
        <taxon>Tracheophyta</taxon>
        <taxon>Spermatophyta</taxon>
        <taxon>Magnoliopsida</taxon>
        <taxon>eudicotyledons</taxon>
        <taxon>Gunneridae</taxon>
        <taxon>Pentapetalae</taxon>
        <taxon>asterids</taxon>
        <taxon>campanulids</taxon>
        <taxon>Apiales</taxon>
        <taxon>Apiaceae</taxon>
        <taxon>Apioideae</taxon>
        <taxon>Scandiceae</taxon>
        <taxon>Daucinae</taxon>
        <taxon>Daucus</taxon>
        <taxon>Daucus sect. Daucus</taxon>
    </lineage>
</organism>
<reference evidence="1" key="2">
    <citation type="submission" date="2022-03" db="EMBL/GenBank/DDBJ databases">
        <title>Draft title - Genomic analysis of global carrot germplasm unveils the trajectory of domestication and the origin of high carotenoid orange carrot.</title>
        <authorList>
            <person name="Iorizzo M."/>
            <person name="Ellison S."/>
            <person name="Senalik D."/>
            <person name="Macko-Podgorni A."/>
            <person name="Grzebelus D."/>
            <person name="Bostan H."/>
            <person name="Rolling W."/>
            <person name="Curaba J."/>
            <person name="Simon P."/>
        </authorList>
    </citation>
    <scope>NUCLEOTIDE SEQUENCE</scope>
    <source>
        <tissue evidence="1">Leaf</tissue>
    </source>
</reference>
<proteinExistence type="predicted"/>
<dbReference type="Gramene" id="KZN06907">
    <property type="protein sequence ID" value="KZN06907"/>
    <property type="gene ID" value="DCAR_007744"/>
</dbReference>
<accession>A0A166ES31</accession>